<organism evidence="5 6">
    <name type="scientific">Wuchereria bancrofti</name>
    <dbReference type="NCBI Taxonomy" id="6293"/>
    <lineage>
        <taxon>Eukaryota</taxon>
        <taxon>Metazoa</taxon>
        <taxon>Ecdysozoa</taxon>
        <taxon>Nematoda</taxon>
        <taxon>Chromadorea</taxon>
        <taxon>Rhabditida</taxon>
        <taxon>Spirurina</taxon>
        <taxon>Spiruromorpha</taxon>
        <taxon>Filarioidea</taxon>
        <taxon>Onchocercidae</taxon>
        <taxon>Wuchereria</taxon>
    </lineage>
</organism>
<evidence type="ECO:0000256" key="3">
    <source>
        <dbReference type="ARBA" id="ARBA00023306"/>
    </source>
</evidence>
<reference evidence="5 6" key="1">
    <citation type="submission" date="2018-11" db="EMBL/GenBank/DDBJ databases">
        <authorList>
            <consortium name="Pathogen Informatics"/>
        </authorList>
    </citation>
    <scope>NUCLEOTIDE SEQUENCE [LARGE SCALE GENOMIC DNA]</scope>
</reference>
<dbReference type="GO" id="GO:0051301">
    <property type="term" value="P:cell division"/>
    <property type="evidence" value="ECO:0007669"/>
    <property type="project" value="UniProtKB-KW"/>
</dbReference>
<dbReference type="GO" id="GO:0005680">
    <property type="term" value="C:anaphase-promoting complex"/>
    <property type="evidence" value="ECO:0007669"/>
    <property type="project" value="InterPro"/>
</dbReference>
<dbReference type="GO" id="GO:0070979">
    <property type="term" value="P:protein K11-linked ubiquitination"/>
    <property type="evidence" value="ECO:0007669"/>
    <property type="project" value="TreeGrafter"/>
</dbReference>
<name>A0A3P7FDR2_WUCBA</name>
<dbReference type="InParanoid" id="A0A3P7FDR2"/>
<evidence type="ECO:0000256" key="1">
    <source>
        <dbReference type="ARBA" id="ARBA00022618"/>
    </source>
</evidence>
<dbReference type="EMBL" id="UYWW01000631">
    <property type="protein sequence ID" value="VDM08968.1"/>
    <property type="molecule type" value="Genomic_DNA"/>
</dbReference>
<dbReference type="GO" id="GO:0007091">
    <property type="term" value="P:metaphase/anaphase transition of mitotic cell cycle"/>
    <property type="evidence" value="ECO:0007669"/>
    <property type="project" value="TreeGrafter"/>
</dbReference>
<proteinExistence type="predicted"/>
<dbReference type="FunCoup" id="A0A3P7FDR2">
    <property type="interactions" value="16"/>
</dbReference>
<feature type="region of interest" description="Disordered" evidence="4">
    <location>
        <begin position="294"/>
        <end position="313"/>
    </location>
</feature>
<evidence type="ECO:0000256" key="2">
    <source>
        <dbReference type="ARBA" id="ARBA00022776"/>
    </source>
</evidence>
<feature type="compositionally biased region" description="Polar residues" evidence="4">
    <location>
        <begin position="294"/>
        <end position="311"/>
    </location>
</feature>
<dbReference type="PANTHER" id="PTHR12827:SF3">
    <property type="entry name" value="ANAPHASE-PROMOTING COMPLEX SUBUNIT 1"/>
    <property type="match status" value="1"/>
</dbReference>
<keyword evidence="6" id="KW-1185">Reference proteome</keyword>
<keyword evidence="3" id="KW-0131">Cell cycle</keyword>
<evidence type="ECO:0000313" key="5">
    <source>
        <dbReference type="EMBL" id="VDM08968.1"/>
    </source>
</evidence>
<dbReference type="PANTHER" id="PTHR12827">
    <property type="entry name" value="MEIOTIC CHECKPOINT REGULATOR TSG24 FAMILY MEMBER"/>
    <property type="match status" value="1"/>
</dbReference>
<sequence length="340" mass="37829">MHGCGSDNEQIIDYSDMIVADLVEPVAGESEEHKIRYRSSSKCGGEKLVILDDSVTVQEYPSGVVRRRLTADFTLLDAFWCEFPNTSADDDPLRGVCLIGHKNLIFASDTDWISYTITLPFTVKRVFRSALGLILQRTAPLPSSIANFPHLFSLSHPYCEILPIISKNKDSENSSHYVWDSTEVALLEALNDCQLLLIYSTTARVHSLYWIRKATKAEWKCAATKAESVVSCNTTLTPVGRSSQLSTPQMGSQSRHRFGKNDSFADDVWVTPQTRSVRTRSMTAAAALIQSLPFPTTSPAQRSSTNRSVTDSPILRLRGGSNNNLISREILDFKIIFFSP</sequence>
<protein>
    <submittedName>
        <fullName evidence="5">Uncharacterized protein</fullName>
    </submittedName>
</protein>
<keyword evidence="2" id="KW-0498">Mitosis</keyword>
<evidence type="ECO:0000256" key="4">
    <source>
        <dbReference type="SAM" id="MobiDB-lite"/>
    </source>
</evidence>
<evidence type="ECO:0000313" key="6">
    <source>
        <dbReference type="Proteomes" id="UP000270924"/>
    </source>
</evidence>
<accession>A0A3P7FDR2</accession>
<dbReference type="AlphaFoldDB" id="A0A3P7FDR2"/>
<dbReference type="InterPro" id="IPR024990">
    <property type="entry name" value="Apc1"/>
</dbReference>
<keyword evidence="1" id="KW-0132">Cell division</keyword>
<dbReference type="GO" id="GO:0031145">
    <property type="term" value="P:anaphase-promoting complex-dependent catabolic process"/>
    <property type="evidence" value="ECO:0007669"/>
    <property type="project" value="TreeGrafter"/>
</dbReference>
<dbReference type="GO" id="GO:0060090">
    <property type="term" value="F:molecular adaptor activity"/>
    <property type="evidence" value="ECO:0007669"/>
    <property type="project" value="TreeGrafter"/>
</dbReference>
<dbReference type="Proteomes" id="UP000270924">
    <property type="component" value="Unassembled WGS sequence"/>
</dbReference>
<gene>
    <name evidence="5" type="ORF">WBA_LOCUS2354</name>
</gene>
<dbReference type="OrthoDB" id="26401at2759"/>